<evidence type="ECO:0000256" key="3">
    <source>
        <dbReference type="SAM" id="MobiDB-lite"/>
    </source>
</evidence>
<feature type="compositionally biased region" description="Basic and acidic residues" evidence="3">
    <location>
        <begin position="662"/>
        <end position="688"/>
    </location>
</feature>
<dbReference type="InterPro" id="IPR036322">
    <property type="entry name" value="WD40_repeat_dom_sf"/>
</dbReference>
<comment type="similarity">
    <text evidence="1">Belongs to the WD repeat L(2)GL family.</text>
</comment>
<dbReference type="PANTHER" id="PTHR10241:SF27">
    <property type="entry name" value="TRANSDUCIN_WD40 REPEAT-LIKE SUPERFAMILY PROTEIN"/>
    <property type="match status" value="1"/>
</dbReference>
<dbReference type="Proteomes" id="UP000015105">
    <property type="component" value="Chromosome 2D"/>
</dbReference>
<dbReference type="EnsemblPlants" id="AET2Gv20897700.10">
    <property type="protein sequence ID" value="AET2Gv20897700.10"/>
    <property type="gene ID" value="AET2Gv20897700"/>
</dbReference>
<dbReference type="GO" id="GO:0005096">
    <property type="term" value="F:GTPase activator activity"/>
    <property type="evidence" value="ECO:0007669"/>
    <property type="project" value="TreeGrafter"/>
</dbReference>
<sequence length="700" mass="77702">SYASNPCFTSSQQHSGGIGGLRAEDVSPRLAFHYGVPADAALLAYDPLLHVLAVATRNGQIKLLGRDNTQALLQSPSPIPSKFMQFADGQGVLLSVNTQNQIEVWDIDTKRLCYLHPFEKQITAFTVLQKSFYIYAGDSFGNVSLFKLDLGQRCLVDLPYCIPFAESYGSTANGGNGVDVAFVSPQPLAESNRLLIIFRDGVMTLWDIKASRVVFVSGRTTQQQSHQEEKNVTSSCWACSKGSKVAIGYDSGDIYLWAIPDIFSAENSSSSSNPNLPLQRLNLGYKLDKVPIISLRWVPSDGKSGRLYINGFSEHAYLYQLQTTVNSLTRQLHLFNGQDYFSTLASKYPWLLSMKDKGQISASLSNIHKTRNLYITGHMDGTISFWDASCPLLLQIFMIKQQHEDNTSSRARITSLQFDMSSSILISGDQGGTVRVITFKKDSSDNILSILQGKQGDNYDARSIKLKGAVTSTSMISNSKHFAVGTEKGIVSVIKVDDATILYQKQLECRIKGEETYFFSTLCQDDIYRHVDNINMVYRKDHPLREESSYVVKSPKEKKKGLFGMIMKDTKGSKANESDANGNGQFIATTSEELASIFSSANFTPPSARRSSSLKDDENIELDIDDIDIEDNTQKQKGPHFAGLSKQKFSKGLQALRGKLKPRTEEKVNTENKKPEDEPSVRQVDQIKMKYGYATSDVSA</sequence>
<dbReference type="GO" id="GO:0006893">
    <property type="term" value="P:Golgi to plasma membrane transport"/>
    <property type="evidence" value="ECO:0007669"/>
    <property type="project" value="TreeGrafter"/>
</dbReference>
<dbReference type="GO" id="GO:0005886">
    <property type="term" value="C:plasma membrane"/>
    <property type="evidence" value="ECO:0007669"/>
    <property type="project" value="TreeGrafter"/>
</dbReference>
<dbReference type="Gramene" id="AET2Gv20897700.10">
    <property type="protein sequence ID" value="AET2Gv20897700.10"/>
    <property type="gene ID" value="AET2Gv20897700"/>
</dbReference>
<evidence type="ECO:0000313" key="5">
    <source>
        <dbReference type="Proteomes" id="UP000015105"/>
    </source>
</evidence>
<dbReference type="PANTHER" id="PTHR10241">
    <property type="entry name" value="LETHAL 2 GIANT LARVAE PROTEIN"/>
    <property type="match status" value="1"/>
</dbReference>
<evidence type="ECO:0000313" key="4">
    <source>
        <dbReference type="EnsemblPlants" id="AET2Gv20897700.10"/>
    </source>
</evidence>
<reference evidence="5" key="1">
    <citation type="journal article" date="2014" name="Science">
        <title>Ancient hybridizations among the ancestral genomes of bread wheat.</title>
        <authorList>
            <consortium name="International Wheat Genome Sequencing Consortium,"/>
            <person name="Marcussen T."/>
            <person name="Sandve S.R."/>
            <person name="Heier L."/>
            <person name="Spannagl M."/>
            <person name="Pfeifer M."/>
            <person name="Jakobsen K.S."/>
            <person name="Wulff B.B."/>
            <person name="Steuernagel B."/>
            <person name="Mayer K.F."/>
            <person name="Olsen O.A."/>
        </authorList>
    </citation>
    <scope>NUCLEOTIDE SEQUENCE [LARGE SCALE GENOMIC DNA]</scope>
    <source>
        <strain evidence="5">cv. AL8/78</strain>
    </source>
</reference>
<keyword evidence="2" id="KW-0268">Exocytosis</keyword>
<dbReference type="Gene3D" id="2.130.10.10">
    <property type="entry name" value="YVTN repeat-like/Quinoprotein amine dehydrogenase"/>
    <property type="match status" value="2"/>
</dbReference>
<dbReference type="SUPFAM" id="SSF50978">
    <property type="entry name" value="WD40 repeat-like"/>
    <property type="match status" value="1"/>
</dbReference>
<dbReference type="GO" id="GO:0006887">
    <property type="term" value="P:exocytosis"/>
    <property type="evidence" value="ECO:0007669"/>
    <property type="project" value="UniProtKB-KW"/>
</dbReference>
<reference evidence="4" key="4">
    <citation type="submission" date="2019-03" db="UniProtKB">
        <authorList>
            <consortium name="EnsemblPlants"/>
        </authorList>
    </citation>
    <scope>IDENTIFICATION</scope>
</reference>
<evidence type="ECO:0008006" key="6">
    <source>
        <dbReference type="Google" id="ProtNLM"/>
    </source>
</evidence>
<dbReference type="InterPro" id="IPR015943">
    <property type="entry name" value="WD40/YVTN_repeat-like_dom_sf"/>
</dbReference>
<evidence type="ECO:0000256" key="1">
    <source>
        <dbReference type="ARBA" id="ARBA00008070"/>
    </source>
</evidence>
<dbReference type="GO" id="GO:0019905">
    <property type="term" value="F:syntaxin binding"/>
    <property type="evidence" value="ECO:0007669"/>
    <property type="project" value="TreeGrafter"/>
</dbReference>
<dbReference type="GO" id="GO:0005737">
    <property type="term" value="C:cytoplasm"/>
    <property type="evidence" value="ECO:0007669"/>
    <property type="project" value="TreeGrafter"/>
</dbReference>
<reference evidence="4" key="5">
    <citation type="journal article" date="2021" name="G3 (Bethesda)">
        <title>Aegilops tauschii genome assembly Aet v5.0 features greater sequence contiguity and improved annotation.</title>
        <authorList>
            <person name="Wang L."/>
            <person name="Zhu T."/>
            <person name="Rodriguez J.C."/>
            <person name="Deal K.R."/>
            <person name="Dubcovsky J."/>
            <person name="McGuire P.E."/>
            <person name="Lux T."/>
            <person name="Spannagl M."/>
            <person name="Mayer K.F.X."/>
            <person name="Baldrich P."/>
            <person name="Meyers B.C."/>
            <person name="Huo N."/>
            <person name="Gu Y.Q."/>
            <person name="Zhou H."/>
            <person name="Devos K.M."/>
            <person name="Bennetzen J.L."/>
            <person name="Unver T."/>
            <person name="Budak H."/>
            <person name="Gulick P.J."/>
            <person name="Galiba G."/>
            <person name="Kalapos B."/>
            <person name="Nelson D.R."/>
            <person name="Li P."/>
            <person name="You F.M."/>
            <person name="Luo M.C."/>
            <person name="Dvorak J."/>
        </authorList>
    </citation>
    <scope>NUCLEOTIDE SEQUENCE [LARGE SCALE GENOMIC DNA]</scope>
    <source>
        <strain evidence="4">cv. AL8/78</strain>
    </source>
</reference>
<dbReference type="SMART" id="SM00320">
    <property type="entry name" value="WD40"/>
    <property type="match status" value="4"/>
</dbReference>
<reference evidence="4" key="3">
    <citation type="journal article" date="2017" name="Nature">
        <title>Genome sequence of the progenitor of the wheat D genome Aegilops tauschii.</title>
        <authorList>
            <person name="Luo M.C."/>
            <person name="Gu Y.Q."/>
            <person name="Puiu D."/>
            <person name="Wang H."/>
            <person name="Twardziok S.O."/>
            <person name="Deal K.R."/>
            <person name="Huo N."/>
            <person name="Zhu T."/>
            <person name="Wang L."/>
            <person name="Wang Y."/>
            <person name="McGuire P.E."/>
            <person name="Liu S."/>
            <person name="Long H."/>
            <person name="Ramasamy R.K."/>
            <person name="Rodriguez J.C."/>
            <person name="Van S.L."/>
            <person name="Yuan L."/>
            <person name="Wang Z."/>
            <person name="Xia Z."/>
            <person name="Xiao L."/>
            <person name="Anderson O.D."/>
            <person name="Ouyang S."/>
            <person name="Liang Y."/>
            <person name="Zimin A.V."/>
            <person name="Pertea G."/>
            <person name="Qi P."/>
            <person name="Bennetzen J.L."/>
            <person name="Dai X."/>
            <person name="Dawson M.W."/>
            <person name="Muller H.G."/>
            <person name="Kugler K."/>
            <person name="Rivarola-Duarte L."/>
            <person name="Spannagl M."/>
            <person name="Mayer K.F.X."/>
            <person name="Lu F.H."/>
            <person name="Bevan M.W."/>
            <person name="Leroy P."/>
            <person name="Li P."/>
            <person name="You F.M."/>
            <person name="Sun Q."/>
            <person name="Liu Z."/>
            <person name="Lyons E."/>
            <person name="Wicker T."/>
            <person name="Salzberg S.L."/>
            <person name="Devos K.M."/>
            <person name="Dvorak J."/>
        </authorList>
    </citation>
    <scope>NUCLEOTIDE SEQUENCE [LARGE SCALE GENOMIC DNA]</scope>
    <source>
        <strain evidence="4">cv. AL8/78</strain>
    </source>
</reference>
<organism evidence="4 5">
    <name type="scientific">Aegilops tauschii subsp. strangulata</name>
    <name type="common">Goatgrass</name>
    <dbReference type="NCBI Taxonomy" id="200361"/>
    <lineage>
        <taxon>Eukaryota</taxon>
        <taxon>Viridiplantae</taxon>
        <taxon>Streptophyta</taxon>
        <taxon>Embryophyta</taxon>
        <taxon>Tracheophyta</taxon>
        <taxon>Spermatophyta</taxon>
        <taxon>Magnoliopsida</taxon>
        <taxon>Liliopsida</taxon>
        <taxon>Poales</taxon>
        <taxon>Poaceae</taxon>
        <taxon>BOP clade</taxon>
        <taxon>Pooideae</taxon>
        <taxon>Triticodae</taxon>
        <taxon>Triticeae</taxon>
        <taxon>Triticinae</taxon>
        <taxon>Aegilops</taxon>
    </lineage>
</organism>
<keyword evidence="5" id="KW-1185">Reference proteome</keyword>
<dbReference type="GO" id="GO:0045159">
    <property type="term" value="F:myosin II binding"/>
    <property type="evidence" value="ECO:0007669"/>
    <property type="project" value="TreeGrafter"/>
</dbReference>
<name>A0A453CMJ9_AEGTS</name>
<feature type="region of interest" description="Disordered" evidence="3">
    <location>
        <begin position="655"/>
        <end position="688"/>
    </location>
</feature>
<reference evidence="5" key="2">
    <citation type="journal article" date="2017" name="Nat. Plants">
        <title>The Aegilops tauschii genome reveals multiple impacts of transposons.</title>
        <authorList>
            <person name="Zhao G."/>
            <person name="Zou C."/>
            <person name="Li K."/>
            <person name="Wang K."/>
            <person name="Li T."/>
            <person name="Gao L."/>
            <person name="Zhang X."/>
            <person name="Wang H."/>
            <person name="Yang Z."/>
            <person name="Liu X."/>
            <person name="Jiang W."/>
            <person name="Mao L."/>
            <person name="Kong X."/>
            <person name="Jiao Y."/>
            <person name="Jia J."/>
        </authorList>
    </citation>
    <scope>NUCLEOTIDE SEQUENCE [LARGE SCALE GENOMIC DNA]</scope>
    <source>
        <strain evidence="5">cv. AL8/78</strain>
    </source>
</reference>
<dbReference type="InterPro" id="IPR001680">
    <property type="entry name" value="WD40_rpt"/>
</dbReference>
<evidence type="ECO:0000256" key="2">
    <source>
        <dbReference type="ARBA" id="ARBA00022483"/>
    </source>
</evidence>
<proteinExistence type="inferred from homology"/>
<accession>A0A453CMJ9</accession>
<dbReference type="AlphaFoldDB" id="A0A453CMJ9"/>
<protein>
    <recommendedName>
        <fullName evidence="6">Lethal giant larvae (Lgl)-like C-terminal domain-containing protein</fullName>
    </recommendedName>
</protein>